<dbReference type="InterPro" id="IPR029052">
    <property type="entry name" value="Metallo-depent_PP-like"/>
</dbReference>
<evidence type="ECO:0000256" key="6">
    <source>
        <dbReference type="ARBA" id="ARBA00022723"/>
    </source>
</evidence>
<dbReference type="CDD" id="cd07410">
    <property type="entry name" value="MPP_CpdB_N"/>
    <property type="match status" value="1"/>
</dbReference>
<evidence type="ECO:0000256" key="3">
    <source>
        <dbReference type="ARBA" id="ARBA00001968"/>
    </source>
</evidence>
<keyword evidence="6" id="KW-0479">Metal-binding</keyword>
<dbReference type="PANTHER" id="PTHR11575:SF6">
    <property type="entry name" value="2',3'-CYCLIC-NUCLEOTIDE 2'-PHOSPHODIESTERASE_3'-NUCLEOTIDASE"/>
    <property type="match status" value="1"/>
</dbReference>
<dbReference type="InterPro" id="IPR006146">
    <property type="entry name" value="5'-Nucleotdase_CS"/>
</dbReference>
<comment type="caution">
    <text evidence="14">The sequence shown here is derived from an EMBL/GenBank/DDBJ whole genome shotgun (WGS) entry which is preliminary data.</text>
</comment>
<keyword evidence="7" id="KW-0732">Signal</keyword>
<evidence type="ECO:0000313" key="15">
    <source>
        <dbReference type="Proteomes" id="UP000295636"/>
    </source>
</evidence>
<evidence type="ECO:0000313" key="14">
    <source>
        <dbReference type="EMBL" id="TDG00954.1"/>
    </source>
</evidence>
<dbReference type="SUPFAM" id="SSF55816">
    <property type="entry name" value="5'-nucleotidase (syn. UDP-sugar hydrolase), C-terminal domain"/>
    <property type="match status" value="1"/>
</dbReference>
<dbReference type="InterPro" id="IPR004843">
    <property type="entry name" value="Calcineurin-like_PHP"/>
</dbReference>
<keyword evidence="15" id="KW-1185">Reference proteome</keyword>
<dbReference type="GO" id="GO:0046872">
    <property type="term" value="F:metal ion binding"/>
    <property type="evidence" value="ECO:0007669"/>
    <property type="project" value="UniProtKB-KW"/>
</dbReference>
<evidence type="ECO:0000256" key="4">
    <source>
        <dbReference type="ARBA" id="ARBA00004196"/>
    </source>
</evidence>
<dbReference type="PRINTS" id="PR01607">
    <property type="entry name" value="APYRASEFAMLY"/>
</dbReference>
<dbReference type="SUPFAM" id="SSF56300">
    <property type="entry name" value="Metallo-dependent phosphatases"/>
    <property type="match status" value="1"/>
</dbReference>
<comment type="similarity">
    <text evidence="5 11">Belongs to the 5'-nucleotidase family.</text>
</comment>
<gene>
    <name evidence="14" type="ORF">E1757_01770</name>
</gene>
<dbReference type="GO" id="GO:0000166">
    <property type="term" value="F:nucleotide binding"/>
    <property type="evidence" value="ECO:0007669"/>
    <property type="project" value="UniProtKB-KW"/>
</dbReference>
<proteinExistence type="inferred from homology"/>
<feature type="domain" description="5'-Nucleotidase C-terminal" evidence="13">
    <location>
        <begin position="332"/>
        <end position="489"/>
    </location>
</feature>
<evidence type="ECO:0000256" key="10">
    <source>
        <dbReference type="ARBA" id="ARBA00023268"/>
    </source>
</evidence>
<evidence type="ECO:0000256" key="1">
    <source>
        <dbReference type="ARBA" id="ARBA00000527"/>
    </source>
</evidence>
<evidence type="ECO:0000256" key="9">
    <source>
        <dbReference type="ARBA" id="ARBA00022801"/>
    </source>
</evidence>
<comment type="catalytic activity">
    <reaction evidence="2">
        <text>a nucleoside 2',3'-cyclic phosphate + H2O = a nucleoside 3'-phosphate + H(+)</text>
        <dbReference type="Rhea" id="RHEA:19621"/>
        <dbReference type="ChEBI" id="CHEBI:15377"/>
        <dbReference type="ChEBI" id="CHEBI:15378"/>
        <dbReference type="ChEBI" id="CHEBI:66949"/>
        <dbReference type="ChEBI" id="CHEBI:66954"/>
        <dbReference type="EC" id="3.1.4.16"/>
    </reaction>
</comment>
<dbReference type="InterPro" id="IPR036907">
    <property type="entry name" value="5'-Nucleotdase_C_sf"/>
</dbReference>
<reference evidence="14 15" key="1">
    <citation type="submission" date="2019-03" db="EMBL/GenBank/DDBJ databases">
        <title>This is whole genome sequence of Paenibacillus sp MS74 strain.</title>
        <authorList>
            <person name="Trinh H.N."/>
        </authorList>
    </citation>
    <scope>NUCLEOTIDE SEQUENCE [LARGE SCALE GENOMIC DNA]</scope>
    <source>
        <strain evidence="14 15">MS74</strain>
    </source>
</reference>
<dbReference type="Pfam" id="PF02872">
    <property type="entry name" value="5_nucleotid_C"/>
    <property type="match status" value="1"/>
</dbReference>
<feature type="domain" description="Calcineurin-like phosphoesterase" evidence="12">
    <location>
        <begin position="10"/>
        <end position="243"/>
    </location>
</feature>
<dbReference type="PROSITE" id="PS00786">
    <property type="entry name" value="5_NUCLEOTIDASE_2"/>
    <property type="match status" value="1"/>
</dbReference>
<comment type="catalytic activity">
    <reaction evidence="1">
        <text>a ribonucleoside 3'-phosphate + H2O = a ribonucleoside + phosphate</text>
        <dbReference type="Rhea" id="RHEA:10144"/>
        <dbReference type="ChEBI" id="CHEBI:13197"/>
        <dbReference type="ChEBI" id="CHEBI:15377"/>
        <dbReference type="ChEBI" id="CHEBI:18254"/>
        <dbReference type="ChEBI" id="CHEBI:43474"/>
        <dbReference type="EC" id="3.1.3.6"/>
    </reaction>
</comment>
<keyword evidence="10" id="KW-0511">Multifunctional enzyme</keyword>
<keyword evidence="9 11" id="KW-0378">Hydrolase</keyword>
<evidence type="ECO:0000256" key="5">
    <source>
        <dbReference type="ARBA" id="ARBA00006654"/>
    </source>
</evidence>
<evidence type="ECO:0000259" key="12">
    <source>
        <dbReference type="Pfam" id="PF00149"/>
    </source>
</evidence>
<protein>
    <submittedName>
        <fullName evidence="14">Bifunctional metallophosphatase/5'-nucleotidase</fullName>
    </submittedName>
</protein>
<evidence type="ECO:0000256" key="7">
    <source>
        <dbReference type="ARBA" id="ARBA00022729"/>
    </source>
</evidence>
<evidence type="ECO:0000256" key="11">
    <source>
        <dbReference type="RuleBase" id="RU362119"/>
    </source>
</evidence>
<dbReference type="GO" id="GO:0008254">
    <property type="term" value="F:3'-nucleotidase activity"/>
    <property type="evidence" value="ECO:0007669"/>
    <property type="project" value="UniProtKB-EC"/>
</dbReference>
<organism evidence="14 15">
    <name type="scientific">Paenibacillus piri</name>
    <dbReference type="NCBI Taxonomy" id="2547395"/>
    <lineage>
        <taxon>Bacteria</taxon>
        <taxon>Bacillati</taxon>
        <taxon>Bacillota</taxon>
        <taxon>Bacilli</taxon>
        <taxon>Bacillales</taxon>
        <taxon>Paenibacillaceae</taxon>
        <taxon>Paenibacillus</taxon>
    </lineage>
</organism>
<evidence type="ECO:0000256" key="2">
    <source>
        <dbReference type="ARBA" id="ARBA00001730"/>
    </source>
</evidence>
<dbReference type="RefSeq" id="WP_133225663.1">
    <property type="nucleotide sequence ID" value="NZ_SMRT01000001.1"/>
</dbReference>
<dbReference type="GO" id="GO:0009166">
    <property type="term" value="P:nucleotide catabolic process"/>
    <property type="evidence" value="ECO:0007669"/>
    <property type="project" value="InterPro"/>
</dbReference>
<comment type="cofactor">
    <cofactor evidence="3">
        <name>a divalent metal cation</name>
        <dbReference type="ChEBI" id="CHEBI:60240"/>
    </cofactor>
</comment>
<dbReference type="GO" id="GO:0030288">
    <property type="term" value="C:outer membrane-bounded periplasmic space"/>
    <property type="evidence" value="ECO:0007669"/>
    <property type="project" value="TreeGrafter"/>
</dbReference>
<evidence type="ECO:0000259" key="13">
    <source>
        <dbReference type="Pfam" id="PF02872"/>
    </source>
</evidence>
<dbReference type="InterPro" id="IPR041827">
    <property type="entry name" value="CpdB_N"/>
</dbReference>
<dbReference type="OrthoDB" id="9775118at2"/>
<dbReference type="Gene3D" id="3.60.21.10">
    <property type="match status" value="1"/>
</dbReference>
<name>A0A4R5KY08_9BACL</name>
<dbReference type="GO" id="GO:0008663">
    <property type="term" value="F:2',3'-cyclic-nucleotide 2'-phosphodiesterase activity"/>
    <property type="evidence" value="ECO:0007669"/>
    <property type="project" value="UniProtKB-EC"/>
</dbReference>
<sequence length="533" mass="59336">MSEHSNFCLTVLQTSDIHGYMLPIQYANNEPTEQGFAKLAALIAEQRALHSHCIVIDNGDLIQGTPLAYHHARLNAAAPNPMIRCLNELRYDAAVIGNHEFNYGLPLLDKAVGESSFPWLSANIVSEASGEPYFGKPFIVKSFDNGLRVAILGLTTNFIPNWEKAEHIAGLRFEPVVDAAKKWTDYLREKERADVVIVSYHGGFERDLASGEPTEPLTGENVGYALCSEVEGIDVLLTGHQHRTIAGRQIHGVTVIQPGTQAAYLGKVQLQLKRENGCWHIASAASELLPVEGAGTVERIVRLLREDEALTQQWLDQPIGKLLGDMSITDPMDVRLKEHPLIEFINRVQMDISGARISNTALFDNISPGFPPDITMRDIVSNYIYPNTLQVIRISGQDMKDALERSASYFAAYTGGPVQVNPSFSEPKPQHYNYDMWEGIEYKLNISRPEGERVVSLTCEGQPVEPNRQYDVVMNNYRAGGGGNYTMFHGKPVVRDIPTDMAELLATYIMEKGTIEASLNSNWEVVWDEVRPE</sequence>
<dbReference type="EMBL" id="SMRT01000001">
    <property type="protein sequence ID" value="TDG00954.1"/>
    <property type="molecule type" value="Genomic_DNA"/>
</dbReference>
<evidence type="ECO:0000256" key="8">
    <source>
        <dbReference type="ARBA" id="ARBA00022741"/>
    </source>
</evidence>
<dbReference type="InterPro" id="IPR006179">
    <property type="entry name" value="5_nucleotidase/apyrase"/>
</dbReference>
<dbReference type="Pfam" id="PF00149">
    <property type="entry name" value="Metallophos"/>
    <property type="match status" value="1"/>
</dbReference>
<dbReference type="InterPro" id="IPR008334">
    <property type="entry name" value="5'-Nucleotdase_C"/>
</dbReference>
<dbReference type="PANTHER" id="PTHR11575">
    <property type="entry name" value="5'-NUCLEOTIDASE-RELATED"/>
    <property type="match status" value="1"/>
</dbReference>
<accession>A0A4R5KY08</accession>
<dbReference type="Gene3D" id="3.90.780.10">
    <property type="entry name" value="5'-Nucleotidase, C-terminal domain"/>
    <property type="match status" value="1"/>
</dbReference>
<dbReference type="AlphaFoldDB" id="A0A4R5KY08"/>
<dbReference type="Proteomes" id="UP000295636">
    <property type="component" value="Unassembled WGS sequence"/>
</dbReference>
<comment type="subcellular location">
    <subcellularLocation>
        <location evidence="4">Cell envelope</location>
    </subcellularLocation>
</comment>
<keyword evidence="8 11" id="KW-0547">Nucleotide-binding</keyword>